<dbReference type="InterPro" id="IPR029063">
    <property type="entry name" value="SAM-dependent_MTases_sf"/>
</dbReference>
<dbReference type="Gene3D" id="3.40.50.150">
    <property type="entry name" value="Vaccinia Virus protein VP39"/>
    <property type="match status" value="1"/>
</dbReference>
<feature type="transmembrane region" description="Helical" evidence="2">
    <location>
        <begin position="93"/>
        <end position="115"/>
    </location>
</feature>
<evidence type="ECO:0008006" key="5">
    <source>
        <dbReference type="Google" id="ProtNLM"/>
    </source>
</evidence>
<sequence>MKLKYIVTSFIIGFLGLGQEIVWVKLVSFLASSVPQSFSFVLVFYVLGIAIGAYKGRTLVNSRLHPLRIVSNLLVLSSASVLIAPILLNYIVWSYFSIIVIPMLIMWGAAFKGAIFPLLHHWYSTKGKNLGGSLSTVYFANVLGSSFGPVVVGFILLDVFSAMELLIILGIFEIIMAFILLAPNYSKVQSLLFTIVISLFLVMFHNSNAFMKGIIEKKLPNGFSINHFIENKHGVIYTVKSEQSHYDKIYGGNVYDGAFSVDLVDNVNGIDRAFLLTLLHKKPKNILVIGLSSGSWLRVVASIPGVKNIDVVEINDAYKELISRYEGYEILSDKRINYFTGDGRQFVSNASKQKIKYDLIVINTTWHWRAYTTNLLSIDFFKIVKSIMSEEAVFAFNSTYSIDVVHTVKKVFDYTYLRRNFVYSSFIDINESLGSKVNRICSLIAEGIDDQHCGNLDFKHMADTLNTPFSESLSDKFNTERMPELVTDDNMIVEYKYGKGFSL</sequence>
<reference evidence="3 4" key="1">
    <citation type="submission" date="2022-01" db="EMBL/GenBank/DDBJ databases">
        <title>Whole genome-based taxonomy of the Shewanellaceae.</title>
        <authorList>
            <person name="Martin-Rodriguez A.J."/>
        </authorList>
    </citation>
    <scope>NUCLEOTIDE SEQUENCE [LARGE SCALE GENOMIC DNA]</scope>
    <source>
        <strain evidence="3 4">DSM 24955</strain>
    </source>
</reference>
<dbReference type="PANTHER" id="PTHR43317">
    <property type="entry name" value="THERMOSPERMINE SYNTHASE ACAULIS5"/>
    <property type="match status" value="1"/>
</dbReference>
<keyword evidence="1" id="KW-0620">Polyamine biosynthesis</keyword>
<keyword evidence="2" id="KW-0472">Membrane</keyword>
<dbReference type="Pfam" id="PF01564">
    <property type="entry name" value="Spermine_synth"/>
    <property type="match status" value="1"/>
</dbReference>
<feature type="transmembrane region" description="Helical" evidence="2">
    <location>
        <begin position="136"/>
        <end position="157"/>
    </location>
</feature>
<organism evidence="3 4">
    <name type="scientific">Shewanella electrodiphila</name>
    <dbReference type="NCBI Taxonomy" id="934143"/>
    <lineage>
        <taxon>Bacteria</taxon>
        <taxon>Pseudomonadati</taxon>
        <taxon>Pseudomonadota</taxon>
        <taxon>Gammaproteobacteria</taxon>
        <taxon>Alteromonadales</taxon>
        <taxon>Shewanellaceae</taxon>
        <taxon>Shewanella</taxon>
    </lineage>
</organism>
<feature type="transmembrane region" description="Helical" evidence="2">
    <location>
        <begin position="191"/>
        <end position="211"/>
    </location>
</feature>
<accession>A0ABT0KR59</accession>
<protein>
    <recommendedName>
        <fullName evidence="5">Spermidine synthase</fullName>
    </recommendedName>
</protein>
<name>A0ABT0KR59_9GAMM</name>
<evidence type="ECO:0000256" key="2">
    <source>
        <dbReference type="SAM" id="Phobius"/>
    </source>
</evidence>
<keyword evidence="2" id="KW-0812">Transmembrane</keyword>
<dbReference type="Proteomes" id="UP001202134">
    <property type="component" value="Unassembled WGS sequence"/>
</dbReference>
<evidence type="ECO:0000256" key="1">
    <source>
        <dbReference type="ARBA" id="ARBA00023115"/>
    </source>
</evidence>
<dbReference type="SUPFAM" id="SSF53335">
    <property type="entry name" value="S-adenosyl-L-methionine-dependent methyltransferases"/>
    <property type="match status" value="1"/>
</dbReference>
<dbReference type="EMBL" id="JAKIKU010000007">
    <property type="protein sequence ID" value="MCL1046327.1"/>
    <property type="molecule type" value="Genomic_DNA"/>
</dbReference>
<keyword evidence="2" id="KW-1133">Transmembrane helix</keyword>
<feature type="transmembrane region" description="Helical" evidence="2">
    <location>
        <begin position="163"/>
        <end position="182"/>
    </location>
</feature>
<gene>
    <name evidence="3" type="ORF">L2737_13505</name>
</gene>
<feature type="transmembrane region" description="Helical" evidence="2">
    <location>
        <begin position="66"/>
        <end position="87"/>
    </location>
</feature>
<dbReference type="RefSeq" id="WP_248956038.1">
    <property type="nucleotide sequence ID" value="NZ_JAKIKU010000007.1"/>
</dbReference>
<dbReference type="PANTHER" id="PTHR43317:SF1">
    <property type="entry name" value="THERMOSPERMINE SYNTHASE ACAULIS5"/>
    <property type="match status" value="1"/>
</dbReference>
<evidence type="ECO:0000313" key="4">
    <source>
        <dbReference type="Proteomes" id="UP001202134"/>
    </source>
</evidence>
<feature type="transmembrane region" description="Helical" evidence="2">
    <location>
        <begin position="34"/>
        <end position="54"/>
    </location>
</feature>
<proteinExistence type="predicted"/>
<comment type="caution">
    <text evidence="3">The sequence shown here is derived from an EMBL/GenBank/DDBJ whole genome shotgun (WGS) entry which is preliminary data.</text>
</comment>
<evidence type="ECO:0000313" key="3">
    <source>
        <dbReference type="EMBL" id="MCL1046327.1"/>
    </source>
</evidence>
<keyword evidence="4" id="KW-1185">Reference proteome</keyword>